<dbReference type="EMBL" id="CP013264">
    <property type="protein sequence ID" value="ALR21824.1"/>
    <property type="molecule type" value="Genomic_DNA"/>
</dbReference>
<gene>
    <name evidence="2" type="ORF">ATN00_17515</name>
</gene>
<dbReference type="AlphaFoldDB" id="A0A0S3F278"/>
<dbReference type="PANTHER" id="PTHR43157:SF31">
    <property type="entry name" value="PHOSPHATIDYLINOSITOL-GLYCAN BIOSYNTHESIS CLASS F PROTEIN"/>
    <property type="match status" value="1"/>
</dbReference>
<dbReference type="Pfam" id="PF00106">
    <property type="entry name" value="adh_short"/>
    <property type="match status" value="1"/>
</dbReference>
<evidence type="ECO:0000313" key="2">
    <source>
        <dbReference type="EMBL" id="ALR21824.1"/>
    </source>
</evidence>
<dbReference type="KEGG" id="sbd:ATN00_17515"/>
<sequence>MARNGNFVFVGGTEGIGRATALNVAQQGASILLVARSADRGAAAVDAMLTAGARDAAFLKADLSTIAGAAEAATAITAWRPAIDGLMHSAMSAFSGKTVTADRLEFAFALQYLARAIINRLCSDTLAASGDGRIVHLAGAVPYRMAPPDLDDLQFERRKWGFFKAILTTHVEGFLFLDEASRRWSDRPIGLYATGVASTKTKAMQDPAMPLIMRMMGWFGTTPEKSAVNATRLLLDDKRPALKAAIFKNPKAFEPTPFDMPPQEAARLWDITTDIATRKGVHLP</sequence>
<dbReference type="Proteomes" id="UP000056968">
    <property type="component" value="Chromosome"/>
</dbReference>
<dbReference type="Gene3D" id="3.40.50.720">
    <property type="entry name" value="NAD(P)-binding Rossmann-like Domain"/>
    <property type="match status" value="1"/>
</dbReference>
<keyword evidence="1" id="KW-0560">Oxidoreductase</keyword>
<evidence type="ECO:0000256" key="1">
    <source>
        <dbReference type="ARBA" id="ARBA00023002"/>
    </source>
</evidence>
<dbReference type="SUPFAM" id="SSF51735">
    <property type="entry name" value="NAD(P)-binding Rossmann-fold domains"/>
    <property type="match status" value="1"/>
</dbReference>
<dbReference type="InterPro" id="IPR002347">
    <property type="entry name" value="SDR_fam"/>
</dbReference>
<evidence type="ECO:0008006" key="4">
    <source>
        <dbReference type="Google" id="ProtNLM"/>
    </source>
</evidence>
<evidence type="ECO:0000313" key="3">
    <source>
        <dbReference type="Proteomes" id="UP000056968"/>
    </source>
</evidence>
<dbReference type="GO" id="GO:0016491">
    <property type="term" value="F:oxidoreductase activity"/>
    <property type="evidence" value="ECO:0007669"/>
    <property type="project" value="UniProtKB-KW"/>
</dbReference>
<dbReference type="InterPro" id="IPR036291">
    <property type="entry name" value="NAD(P)-bd_dom_sf"/>
</dbReference>
<name>A0A0S3F278_9SPHN</name>
<proteinExistence type="predicted"/>
<dbReference type="PANTHER" id="PTHR43157">
    <property type="entry name" value="PHOSPHATIDYLINOSITOL-GLYCAN BIOSYNTHESIS CLASS F PROTEIN-RELATED"/>
    <property type="match status" value="1"/>
</dbReference>
<keyword evidence="3" id="KW-1185">Reference proteome</keyword>
<dbReference type="RefSeq" id="WP_062067031.1">
    <property type="nucleotide sequence ID" value="NZ_CP013264.1"/>
</dbReference>
<accession>A0A0S3F278</accession>
<dbReference type="OrthoDB" id="8444360at2"/>
<reference evidence="2 3" key="1">
    <citation type="submission" date="2015-11" db="EMBL/GenBank/DDBJ databases">
        <title>A Two-component Flavoprotein Monooxygenase System MeaXY Responsible for para-Hydroxylation of 2-Methyl-6-ethylaniline and 2,6-Diethylaniline in Sphingobium baderi DE-13.</title>
        <authorList>
            <person name="Cheng M."/>
            <person name="Meng Q."/>
            <person name="Yang Y."/>
            <person name="Chu C."/>
            <person name="Yan X."/>
            <person name="He J."/>
            <person name="Li S."/>
        </authorList>
    </citation>
    <scope>NUCLEOTIDE SEQUENCE [LARGE SCALE GENOMIC DNA]</scope>
    <source>
        <strain evidence="2 3">DE-13</strain>
    </source>
</reference>
<organism evidence="2 3">
    <name type="scientific">Sphingobium baderi</name>
    <dbReference type="NCBI Taxonomy" id="1332080"/>
    <lineage>
        <taxon>Bacteria</taxon>
        <taxon>Pseudomonadati</taxon>
        <taxon>Pseudomonadota</taxon>
        <taxon>Alphaproteobacteria</taxon>
        <taxon>Sphingomonadales</taxon>
        <taxon>Sphingomonadaceae</taxon>
        <taxon>Sphingobium</taxon>
    </lineage>
</organism>
<dbReference type="STRING" id="1332080.ATN00_17515"/>
<protein>
    <recommendedName>
        <fullName evidence="4">Short-chain dehydrogenase</fullName>
    </recommendedName>
</protein>